<dbReference type="AlphaFoldDB" id="A0A7S2ZDF8"/>
<accession>A0A7S2ZDF8</accession>
<name>A0A7S2ZDF8_9RHOD</name>
<gene>
    <name evidence="1" type="ORF">RMAR00112_LOCUS4698</name>
</gene>
<protein>
    <submittedName>
        <fullName evidence="1">Uncharacterized protein</fullName>
    </submittedName>
</protein>
<organism evidence="1">
    <name type="scientific">Rhodosorus marinus</name>
    <dbReference type="NCBI Taxonomy" id="101924"/>
    <lineage>
        <taxon>Eukaryota</taxon>
        <taxon>Rhodophyta</taxon>
        <taxon>Stylonematophyceae</taxon>
        <taxon>Stylonematales</taxon>
        <taxon>Stylonemataceae</taxon>
        <taxon>Rhodosorus</taxon>
    </lineage>
</organism>
<dbReference type="EMBL" id="HBHW01006242">
    <property type="protein sequence ID" value="CAE0036748.1"/>
    <property type="molecule type" value="Transcribed_RNA"/>
</dbReference>
<evidence type="ECO:0000313" key="1">
    <source>
        <dbReference type="EMBL" id="CAE0036748.1"/>
    </source>
</evidence>
<sequence>MKSSELVGADVGVVGWDSELIVQGLDWNQKSLWIVDDPTELSESRFEVLFRTIGLLSTQDSIMVLGLSNCTEENFSTKVNLVAKCGYQVHGSTFVGEGKSGYGRWVGDPSNSCVLKISQISKKPAAVLSEG</sequence>
<reference evidence="1" key="1">
    <citation type="submission" date="2021-01" db="EMBL/GenBank/DDBJ databases">
        <authorList>
            <person name="Corre E."/>
            <person name="Pelletier E."/>
            <person name="Niang G."/>
            <person name="Scheremetjew M."/>
            <person name="Finn R."/>
            <person name="Kale V."/>
            <person name="Holt S."/>
            <person name="Cochrane G."/>
            <person name="Meng A."/>
            <person name="Brown T."/>
            <person name="Cohen L."/>
        </authorList>
    </citation>
    <scope>NUCLEOTIDE SEQUENCE</scope>
    <source>
        <strain evidence="1">CCMP 769</strain>
    </source>
</reference>
<proteinExistence type="predicted"/>